<keyword evidence="6" id="KW-0175">Coiled coil</keyword>
<dbReference type="Proteomes" id="UP000320293">
    <property type="component" value="Unassembled WGS sequence"/>
</dbReference>
<gene>
    <name evidence="8" type="ORF">EWV91_07935</name>
</gene>
<proteinExistence type="predicted"/>
<dbReference type="InterPro" id="IPR045063">
    <property type="entry name" value="Dynamin_N"/>
</dbReference>
<dbReference type="SUPFAM" id="SSF52540">
    <property type="entry name" value="P-loop containing nucleoside triphosphate hydrolases"/>
    <property type="match status" value="1"/>
</dbReference>
<dbReference type="GO" id="GO:0003924">
    <property type="term" value="F:GTPase activity"/>
    <property type="evidence" value="ECO:0007669"/>
    <property type="project" value="InterPro"/>
</dbReference>
<evidence type="ECO:0000256" key="3">
    <source>
        <dbReference type="ARBA" id="ARBA00022801"/>
    </source>
</evidence>
<keyword evidence="3" id="KW-0378">Hydrolase</keyword>
<organism evidence="8 9">
    <name type="scientific">Microcystis aeruginosa Ma_QC_Ca_00000000_S207</name>
    <dbReference type="NCBI Taxonomy" id="2486251"/>
    <lineage>
        <taxon>Bacteria</taxon>
        <taxon>Bacillati</taxon>
        <taxon>Cyanobacteriota</taxon>
        <taxon>Cyanophyceae</taxon>
        <taxon>Oscillatoriophycideae</taxon>
        <taxon>Chroococcales</taxon>
        <taxon>Microcystaceae</taxon>
        <taxon>Microcystis</taxon>
    </lineage>
</organism>
<feature type="coiled-coil region" evidence="6">
    <location>
        <begin position="272"/>
        <end position="299"/>
    </location>
</feature>
<dbReference type="GO" id="GO:0005525">
    <property type="term" value="F:GTP binding"/>
    <property type="evidence" value="ECO:0007669"/>
    <property type="project" value="UniProtKB-KW"/>
</dbReference>
<dbReference type="EMBL" id="SFBF01000145">
    <property type="protein sequence ID" value="TRU49276.1"/>
    <property type="molecule type" value="Genomic_DNA"/>
</dbReference>
<dbReference type="PANTHER" id="PTHR10465:SF0">
    <property type="entry name" value="SARCALUMENIN"/>
    <property type="match status" value="1"/>
</dbReference>
<feature type="domain" description="Dynamin N-terminal" evidence="7">
    <location>
        <begin position="68"/>
        <end position="222"/>
    </location>
</feature>
<comment type="caution">
    <text evidence="8">The sequence shown here is derived from an EMBL/GenBank/DDBJ whole genome shotgun (WGS) entry which is preliminary data.</text>
</comment>
<keyword evidence="5" id="KW-0472">Membrane</keyword>
<dbReference type="GO" id="GO:0008053">
    <property type="term" value="P:mitochondrial fusion"/>
    <property type="evidence" value="ECO:0007669"/>
    <property type="project" value="TreeGrafter"/>
</dbReference>
<sequence length="823" mass="95732">MGQKSYEVFQAVENKANLLAGYWGDFKTEIIQHLPESYHGEIHELSSNLEKALEVLINELRHPTLILATTGTTSSGKSTLVNLLCGADIVPMAQREMSAGTVTIEYSEEKTLIIEETPGALWECGKWEKISDEDIYSRLKQLMKAYIKARKKQPDLAYPRSIIYYPFRLVKDESFLELPKGVRVKLLDLPGFSYVGDEGNLGIIKQCREALCLVTYNSAETDPYKVDNLLSEVVNQVKDLGGSPARMLFILNRIDIFRSDDDWQESEGEFIEETTENIKEKLIENLREYTKDIENLRIVKLSTWPALLALQIQDNKKLLQELLEELPKREENWSEHDQTRLEKVLKPYEQAIDNFQVLIKEMMKRGNLSLDPKQWTISQQEQIAKELFKQSYAEEFEDKLSKHIAEHFPKLVIPQALEKFNVAAGNSIAQWAVQTTTAILNSSEENYQQEIEKISWIKSSLDQFLQVSDANLRKPFEKIKQNCEEYLNQQTEDDPLSILTEAITDLQFTEPYNEIEEKLVPLYDWRNALGRGVDQILEAVAESLENGIVTLDHPNFRKASIANVNLLERNLRRLIQLGYSHYFAKNGQNVVTKTQEEKENLKQKNYELNELSIHLSLIIAQVLDKISTQEIQRMYEAVNELFICHLAYLEKGSNERAPDIVIRFPESELNKVTNDLKFDFVRLDSDFEIKEEQYTEKCRTWKHWLWIVPKKEKRSSENAKIPSIGQILADWKKQLKEVEPEMLKQVIEWLLAQIDDLKKSVDKTQNDILDQYRDRLEKARQEITFDYEKQQNVWQPMQQRAKRLEEEFSRLGNFEKEADSSGS</sequence>
<reference evidence="8 9" key="1">
    <citation type="submission" date="2019-01" db="EMBL/GenBank/DDBJ databases">
        <title>Coherence of Microcystis species and biogeography revealed through population genomics.</title>
        <authorList>
            <person name="Perez-Carrascal O.M."/>
            <person name="Terrat Y."/>
            <person name="Giani A."/>
            <person name="Fortin N."/>
            <person name="Tromas N."/>
            <person name="Shapiro B.J."/>
        </authorList>
    </citation>
    <scope>NUCLEOTIDE SEQUENCE [LARGE SCALE GENOMIC DNA]</scope>
    <source>
        <strain evidence="8">Ma_QC_Ca_00000000_S207</strain>
    </source>
</reference>
<keyword evidence="2" id="KW-0547">Nucleotide-binding</keyword>
<evidence type="ECO:0000256" key="4">
    <source>
        <dbReference type="ARBA" id="ARBA00023134"/>
    </source>
</evidence>
<comment type="subcellular location">
    <subcellularLocation>
        <location evidence="1">Membrane</location>
    </subcellularLocation>
</comment>
<evidence type="ECO:0000256" key="5">
    <source>
        <dbReference type="ARBA" id="ARBA00023136"/>
    </source>
</evidence>
<evidence type="ECO:0000256" key="2">
    <source>
        <dbReference type="ARBA" id="ARBA00022741"/>
    </source>
</evidence>
<dbReference type="GO" id="GO:0016020">
    <property type="term" value="C:membrane"/>
    <property type="evidence" value="ECO:0007669"/>
    <property type="project" value="UniProtKB-SubCell"/>
</dbReference>
<feature type="coiled-coil region" evidence="6">
    <location>
        <begin position="747"/>
        <end position="789"/>
    </location>
</feature>
<evidence type="ECO:0000313" key="8">
    <source>
        <dbReference type="EMBL" id="TRU49276.1"/>
    </source>
</evidence>
<accession>A0A552FRD0</accession>
<keyword evidence="4" id="KW-0342">GTP-binding</keyword>
<dbReference type="Gene3D" id="3.40.50.300">
    <property type="entry name" value="P-loop containing nucleotide triphosphate hydrolases"/>
    <property type="match status" value="1"/>
</dbReference>
<dbReference type="InterPro" id="IPR027094">
    <property type="entry name" value="Mitofusin_fam"/>
</dbReference>
<feature type="coiled-coil region" evidence="6">
    <location>
        <begin position="584"/>
        <end position="611"/>
    </location>
</feature>
<evidence type="ECO:0000256" key="1">
    <source>
        <dbReference type="ARBA" id="ARBA00004370"/>
    </source>
</evidence>
<evidence type="ECO:0000256" key="6">
    <source>
        <dbReference type="SAM" id="Coils"/>
    </source>
</evidence>
<dbReference type="Pfam" id="PF00350">
    <property type="entry name" value="Dynamin_N"/>
    <property type="match status" value="1"/>
</dbReference>
<evidence type="ECO:0000259" key="7">
    <source>
        <dbReference type="Pfam" id="PF00350"/>
    </source>
</evidence>
<dbReference type="InterPro" id="IPR027417">
    <property type="entry name" value="P-loop_NTPase"/>
</dbReference>
<evidence type="ECO:0000313" key="9">
    <source>
        <dbReference type="Proteomes" id="UP000320293"/>
    </source>
</evidence>
<dbReference type="PANTHER" id="PTHR10465">
    <property type="entry name" value="TRANSMEMBRANE GTPASE FZO1"/>
    <property type="match status" value="1"/>
</dbReference>
<protein>
    <submittedName>
        <fullName evidence="8">GTPase</fullName>
    </submittedName>
</protein>
<name>A0A552FRD0_MICAE</name>
<dbReference type="AlphaFoldDB" id="A0A552FRD0"/>